<dbReference type="Gene3D" id="2.60.40.10">
    <property type="entry name" value="Immunoglobulins"/>
    <property type="match status" value="1"/>
</dbReference>
<dbReference type="AlphaFoldDB" id="A0A8T5YKG8"/>
<evidence type="ECO:0000313" key="4">
    <source>
        <dbReference type="EMBL" id="MWL00773.1"/>
    </source>
</evidence>
<gene>
    <name evidence="4" type="ORF">GQM21_27175</name>
</gene>
<sequence length="1154" mass="122764">MQITGTDLQKSDVRFYEGMTDANGQASLTLSQPDGAGVRTTITAAMRENFSAQATSDVIFTVITSPDVTQAHMWGHMAGIINEGNIFKRPLLAAEAANEKGDFHENNEDWALFEQGGSMQAECGVGHIPSKTSLGDLYAAHPGNAIGTEYGWPTQGYDYLAAKEVEDPLYSVDLGNGDVDTYSGSKNNYLSCSGNETVTKISVTTDHDVTPTKAQAKVGEKILMTVHTYNIINNDPVPYASFTITKSLSLNRQGVSTGYTDSSNGAIVMDGVTYGSSQGSMVYSGTTDRNGDAVVTLEQPQGVGLQTPLTIAPPNSGISNVDVDYTVVFTVATSPDAVSANMWGHMDDAIMVDSMTFNRPKLKSEVSSSVGELTENNETWARMTWKDTSNTSAGGCGVNMLPRRNQLAALYNANSGNAIQTVHGWPTGRQAYWSSTPADLANDYYATWLNNGNEISGKEEQQYVTCLATANAPAAQITLELVDQAQWNGTENAAYLKKGETLPLKVTVKDAAGNPMPDMPFNLSRGDGYTRSDGNGGAAEKHTAGSSDSIVSPVEINGTSLNDAATLYSGMTGSDGTATLNVTRPDTHGTKVTLTAALYSDPTKTAALDTIFTVVTSPDTAKARMWGHMPETLTAGGITFKRPVVKAELGNIKNRSFQASDNESWALFNWTTAASASANDKGCGTDYIPVKASLQALYSAYPGKSINVAQGWPILNYQYYSSTPDTSSVMERKYATVDLGTGAGGTVKPGDSKTTGDMAYLTCQTTKASAPTLIKLNYEPAQWDSVNSAIKVKKGETANVIVETYDAQNQPLGNVGFVLELKSLYGKDRQGEAHNGNQENLMVVTDAYNNTVVGFETAAYKTVYGVTGDDGTTILKINQDNSSGLKTDLIASLDSNPAVRSDPESVIFTVITSPDSTQAQYWGHMPETLTAQNGAVMKRPLLQKEGGTTNGITINNETWMKQTFSDALAGVNGGCGANLAVSGDLASLYAAYPDRTLNSAEGWPLQVSAASTDNNYWAQDQVPVWYILYNQYVNMANGSVGQTSTASEEHLQICSQTAPAQPAQIEMTSTTAFNAEKAAVVVKKGESIPVMVTIKDSAGNPVPNALFQLSRDYSTNRAGVNQGASASAADDVAVTEFLPVNPQFPESAFTLNAP</sequence>
<feature type="domain" description="InvasinE Adhesion" evidence="3">
    <location>
        <begin position="618"/>
        <end position="763"/>
    </location>
</feature>
<feature type="domain" description="InvasinE Adhesion" evidence="3">
    <location>
        <begin position="335"/>
        <end position="467"/>
    </location>
</feature>
<evidence type="ECO:0000313" key="5">
    <source>
        <dbReference type="Proteomes" id="UP000462271"/>
    </source>
</evidence>
<dbReference type="InterPro" id="IPR013783">
    <property type="entry name" value="Ig-like_fold"/>
</dbReference>
<protein>
    <submittedName>
        <fullName evidence="4">RatA-like protein</fullName>
    </submittedName>
</protein>
<feature type="region of interest" description="Disordered" evidence="1">
    <location>
        <begin position="513"/>
        <end position="552"/>
    </location>
</feature>
<dbReference type="InterPro" id="IPR008541">
    <property type="entry name" value="InvE_AD"/>
</dbReference>
<feature type="domain" description="InvasinE Adhesion" evidence="3">
    <location>
        <begin position="66"/>
        <end position="193"/>
    </location>
</feature>
<evidence type="ECO:0000259" key="2">
    <source>
        <dbReference type="Pfam" id="PF05688"/>
    </source>
</evidence>
<dbReference type="EMBL" id="WTML01000291">
    <property type="protein sequence ID" value="MWL00773.1"/>
    <property type="molecule type" value="Genomic_DNA"/>
</dbReference>
<name>A0A8T5YKG8_ECOLX</name>
<dbReference type="InterPro" id="IPR008542">
    <property type="entry name" value="BIg21"/>
</dbReference>
<evidence type="ECO:0000256" key="1">
    <source>
        <dbReference type="SAM" id="MobiDB-lite"/>
    </source>
</evidence>
<dbReference type="Proteomes" id="UP000462271">
    <property type="component" value="Unassembled WGS sequence"/>
</dbReference>
<reference evidence="4 5" key="1">
    <citation type="submission" date="2019-12" db="EMBL/GenBank/DDBJ databases">
        <title>Enteriobacteria Tanzani isolates_10432.</title>
        <authorList>
            <person name="Subbiah M."/>
            <person name="Call D."/>
        </authorList>
    </citation>
    <scope>NUCLEOTIDE SEQUENCE [LARGE SCALE GENOMIC DNA]</scope>
    <source>
        <strain evidence="4 5">10432wG8</strain>
    </source>
</reference>
<proteinExistence type="predicted"/>
<comment type="caution">
    <text evidence="4">The sequence shown here is derived from an EMBL/GenBank/DDBJ whole genome shotgun (WGS) entry which is preliminary data.</text>
</comment>
<evidence type="ECO:0000259" key="3">
    <source>
        <dbReference type="Pfam" id="PF05689"/>
    </source>
</evidence>
<feature type="domain" description="Bacterial Immunoglobulin-like 21" evidence="2">
    <location>
        <begin position="219"/>
        <end position="331"/>
    </location>
</feature>
<feature type="domain" description="InvasinE Adhesion" evidence="3">
    <location>
        <begin position="914"/>
        <end position="1055"/>
    </location>
</feature>
<accession>A0A8T5YKG8</accession>
<feature type="domain" description="Bacterial Immunoglobulin-like 21" evidence="2">
    <location>
        <begin position="795"/>
        <end position="911"/>
    </location>
</feature>
<dbReference type="Pfam" id="PF05689">
    <property type="entry name" value="InvE_AD"/>
    <property type="match status" value="4"/>
</dbReference>
<feature type="domain" description="Bacterial Immunoglobulin-like 21" evidence="2">
    <location>
        <begin position="2"/>
        <end position="63"/>
    </location>
</feature>
<organism evidence="4 5">
    <name type="scientific">Escherichia coli</name>
    <dbReference type="NCBI Taxonomy" id="562"/>
    <lineage>
        <taxon>Bacteria</taxon>
        <taxon>Pseudomonadati</taxon>
        <taxon>Pseudomonadota</taxon>
        <taxon>Gammaproteobacteria</taxon>
        <taxon>Enterobacterales</taxon>
        <taxon>Enterobacteriaceae</taxon>
        <taxon>Escherichia</taxon>
    </lineage>
</organism>
<feature type="domain" description="Bacterial Immunoglobulin-like 21" evidence="2">
    <location>
        <begin position="499"/>
        <end position="615"/>
    </location>
</feature>
<feature type="domain" description="Bacterial Immunoglobulin-like 21" evidence="2">
    <location>
        <begin position="1085"/>
        <end position="1132"/>
    </location>
</feature>
<dbReference type="Pfam" id="PF05688">
    <property type="entry name" value="BIg21"/>
    <property type="match status" value="5"/>
</dbReference>
<feature type="non-terminal residue" evidence="4">
    <location>
        <position position="1154"/>
    </location>
</feature>